<gene>
    <name evidence="1" type="ORF">ACFPMF_13390</name>
</gene>
<evidence type="ECO:0000313" key="1">
    <source>
        <dbReference type="EMBL" id="MFC5410314.1"/>
    </source>
</evidence>
<dbReference type="EMBL" id="JBHSMA010000003">
    <property type="protein sequence ID" value="MFC5410314.1"/>
    <property type="molecule type" value="Genomic_DNA"/>
</dbReference>
<proteinExistence type="predicted"/>
<dbReference type="Proteomes" id="UP001596106">
    <property type="component" value="Unassembled WGS sequence"/>
</dbReference>
<keyword evidence="2" id="KW-1185">Reference proteome</keyword>
<dbReference type="InterPro" id="IPR008969">
    <property type="entry name" value="CarboxyPept-like_regulatory"/>
</dbReference>
<dbReference type="Gene3D" id="2.60.40.1120">
    <property type="entry name" value="Carboxypeptidase-like, regulatory domain"/>
    <property type="match status" value="1"/>
</dbReference>
<dbReference type="Pfam" id="PF13620">
    <property type="entry name" value="CarboxypepD_reg"/>
    <property type="match status" value="1"/>
</dbReference>
<dbReference type="SUPFAM" id="SSF49464">
    <property type="entry name" value="Carboxypeptidase regulatory domain-like"/>
    <property type="match status" value="1"/>
</dbReference>
<dbReference type="RefSeq" id="WP_379845646.1">
    <property type="nucleotide sequence ID" value="NZ_JBHSMA010000003.1"/>
</dbReference>
<reference evidence="2" key="1">
    <citation type="journal article" date="2019" name="Int. J. Syst. Evol. Microbiol.">
        <title>The Global Catalogue of Microorganisms (GCM) 10K type strain sequencing project: providing services to taxonomists for standard genome sequencing and annotation.</title>
        <authorList>
            <consortium name="The Broad Institute Genomics Platform"/>
            <consortium name="The Broad Institute Genome Sequencing Center for Infectious Disease"/>
            <person name="Wu L."/>
            <person name="Ma J."/>
        </authorList>
    </citation>
    <scope>NUCLEOTIDE SEQUENCE [LARGE SCALE GENOMIC DNA]</scope>
    <source>
        <strain evidence="2">CCUG 55250</strain>
    </source>
</reference>
<comment type="caution">
    <text evidence="1">The sequence shown here is derived from an EMBL/GenBank/DDBJ whole genome shotgun (WGS) entry which is preliminary data.</text>
</comment>
<organism evidence="1 2">
    <name type="scientific">Larkinella bovis</name>
    <dbReference type="NCBI Taxonomy" id="683041"/>
    <lineage>
        <taxon>Bacteria</taxon>
        <taxon>Pseudomonadati</taxon>
        <taxon>Bacteroidota</taxon>
        <taxon>Cytophagia</taxon>
        <taxon>Cytophagales</taxon>
        <taxon>Spirosomataceae</taxon>
        <taxon>Larkinella</taxon>
    </lineage>
</organism>
<protein>
    <submittedName>
        <fullName evidence="1">Carboxypeptidase regulatory-like domain-containing protein</fullName>
    </submittedName>
</protein>
<accession>A0ABW0IBM6</accession>
<name>A0ABW0IBM6_9BACT</name>
<sequence>MNYLSFEYALPLAKSLLVAALLAGCKGDGSEPSPDQPKKGYLVGKVTDTQGKPLKGAEIIADNTWLYNSNLVTQSDANGAYSIALPAAASTYQATAQLQVSYHGTKYQLDLRPDNVEGFTQDGGVRNFQWALTGEYPDHDGLFYGGTITLDKEINSGLYDVENILFTLTPDGPLIDGSTGKTLKLKSGPPRSATYGKLADVPIGRYRISAVHEPSGTKVRVRNKNGTFAADGTVTLDFYGKESPWYCSNCMVIEYSE</sequence>
<evidence type="ECO:0000313" key="2">
    <source>
        <dbReference type="Proteomes" id="UP001596106"/>
    </source>
</evidence>